<evidence type="ECO:0000256" key="1">
    <source>
        <dbReference type="ARBA" id="ARBA00005568"/>
    </source>
</evidence>
<dbReference type="GO" id="GO:0016832">
    <property type="term" value="F:aldehyde-lyase activity"/>
    <property type="evidence" value="ECO:0007669"/>
    <property type="project" value="TreeGrafter"/>
</dbReference>
<dbReference type="InterPro" id="IPR050251">
    <property type="entry name" value="HpcH-HpaI_aldolase"/>
</dbReference>
<dbReference type="Gene3D" id="3.20.20.60">
    <property type="entry name" value="Phosphoenolpyruvate-binding domains"/>
    <property type="match status" value="1"/>
</dbReference>
<evidence type="ECO:0000256" key="3">
    <source>
        <dbReference type="ARBA" id="ARBA00023239"/>
    </source>
</evidence>
<dbReference type="SUPFAM" id="SSF51621">
    <property type="entry name" value="Phosphoenolpyruvate/pyruvate domain"/>
    <property type="match status" value="1"/>
</dbReference>
<keyword evidence="6" id="KW-1185">Reference proteome</keyword>
<dbReference type="Proteomes" id="UP000559256">
    <property type="component" value="Unassembled WGS sequence"/>
</dbReference>
<reference evidence="5 6" key="1">
    <citation type="journal article" date="2020" name="ISME J.">
        <title>Uncovering the hidden diversity of litter-decomposition mechanisms in mushroom-forming fungi.</title>
        <authorList>
            <person name="Floudas D."/>
            <person name="Bentzer J."/>
            <person name="Ahren D."/>
            <person name="Johansson T."/>
            <person name="Persson P."/>
            <person name="Tunlid A."/>
        </authorList>
    </citation>
    <scope>NUCLEOTIDE SEQUENCE [LARGE SCALE GENOMIC DNA]</scope>
    <source>
        <strain evidence="5 6">CBS 291.85</strain>
    </source>
</reference>
<protein>
    <recommendedName>
        <fullName evidence="4">HpcH/HpaI aldolase/citrate lyase domain-containing protein</fullName>
    </recommendedName>
</protein>
<dbReference type="PANTHER" id="PTHR30502:SF0">
    <property type="entry name" value="PHOSPHOENOLPYRUVATE CARBOXYLASE FAMILY PROTEIN"/>
    <property type="match status" value="1"/>
</dbReference>
<feature type="domain" description="HpcH/HpaI aldolase/citrate lyase" evidence="4">
    <location>
        <begin position="18"/>
        <end position="246"/>
    </location>
</feature>
<dbReference type="OrthoDB" id="1621678at2759"/>
<dbReference type="AlphaFoldDB" id="A0A8H5FII0"/>
<dbReference type="InterPro" id="IPR040442">
    <property type="entry name" value="Pyrv_kinase-like_dom_sf"/>
</dbReference>
<dbReference type="GO" id="GO:0046872">
    <property type="term" value="F:metal ion binding"/>
    <property type="evidence" value="ECO:0007669"/>
    <property type="project" value="UniProtKB-KW"/>
</dbReference>
<keyword evidence="2" id="KW-0479">Metal-binding</keyword>
<keyword evidence="3" id="KW-0456">Lyase</keyword>
<organism evidence="5 6">
    <name type="scientific">Tetrapyrgos nigripes</name>
    <dbReference type="NCBI Taxonomy" id="182062"/>
    <lineage>
        <taxon>Eukaryota</taxon>
        <taxon>Fungi</taxon>
        <taxon>Dikarya</taxon>
        <taxon>Basidiomycota</taxon>
        <taxon>Agaricomycotina</taxon>
        <taxon>Agaricomycetes</taxon>
        <taxon>Agaricomycetidae</taxon>
        <taxon>Agaricales</taxon>
        <taxon>Marasmiineae</taxon>
        <taxon>Marasmiaceae</taxon>
        <taxon>Tetrapyrgos</taxon>
    </lineage>
</organism>
<dbReference type="PANTHER" id="PTHR30502">
    <property type="entry name" value="2-KETO-3-DEOXY-L-RHAMNONATE ALDOLASE"/>
    <property type="match status" value="1"/>
</dbReference>
<dbReference type="EMBL" id="JAACJM010000205">
    <property type="protein sequence ID" value="KAF5337827.1"/>
    <property type="molecule type" value="Genomic_DNA"/>
</dbReference>
<dbReference type="GO" id="GO:0005737">
    <property type="term" value="C:cytoplasm"/>
    <property type="evidence" value="ECO:0007669"/>
    <property type="project" value="TreeGrafter"/>
</dbReference>
<comment type="similarity">
    <text evidence="1">Belongs to the HpcH/HpaI aldolase family.</text>
</comment>
<evidence type="ECO:0000313" key="6">
    <source>
        <dbReference type="Proteomes" id="UP000559256"/>
    </source>
</evidence>
<sequence length="268" mass="28527">MTSHTLLSALKSNKPAFGAWITTTSQIYARSLAKASPNLSWVMLDCEHGLISLNPGAYELISAVNSIGPNAPSTLVRIPATGMSTGVNWQIKYALDAGARGILVPMVGTVEKAREIAADSRFAPIGRRGFGSAHTQENWGISTMDYLKNANDNVVVMIQIETKEGVENMEGIVAVEGIDGVFIGPYDLSIALGYPPPNPDPHPEIEKIIQRILQVTQSAGKKCAMYCTSGVQAAKRAKEGFDMINVTHDIGALTTGILSELNAATSGQ</sequence>
<evidence type="ECO:0000256" key="2">
    <source>
        <dbReference type="ARBA" id="ARBA00022723"/>
    </source>
</evidence>
<accession>A0A8H5FII0</accession>
<dbReference type="Pfam" id="PF03328">
    <property type="entry name" value="HpcH_HpaI"/>
    <property type="match status" value="1"/>
</dbReference>
<comment type="caution">
    <text evidence="5">The sequence shown here is derived from an EMBL/GenBank/DDBJ whole genome shotgun (WGS) entry which is preliminary data.</text>
</comment>
<evidence type="ECO:0000313" key="5">
    <source>
        <dbReference type="EMBL" id="KAF5337827.1"/>
    </source>
</evidence>
<evidence type="ECO:0000259" key="4">
    <source>
        <dbReference type="Pfam" id="PF03328"/>
    </source>
</evidence>
<dbReference type="InterPro" id="IPR005000">
    <property type="entry name" value="Aldolase/citrate-lyase_domain"/>
</dbReference>
<name>A0A8H5FII0_9AGAR</name>
<dbReference type="InterPro" id="IPR015813">
    <property type="entry name" value="Pyrv/PenolPyrv_kinase-like_dom"/>
</dbReference>
<proteinExistence type="inferred from homology"/>
<gene>
    <name evidence="5" type="ORF">D9758_015707</name>
</gene>